<dbReference type="GO" id="GO:0003700">
    <property type="term" value="F:DNA-binding transcription factor activity"/>
    <property type="evidence" value="ECO:0007669"/>
    <property type="project" value="TreeGrafter"/>
</dbReference>
<reference evidence="2" key="1">
    <citation type="submission" date="2021-04" db="EMBL/GenBank/DDBJ databases">
        <authorList>
            <person name="Zhang D.-C."/>
        </authorList>
    </citation>
    <scope>NUCLEOTIDE SEQUENCE</scope>
    <source>
        <strain evidence="2">CGMCC 1.15697</strain>
    </source>
</reference>
<dbReference type="Proteomes" id="UP000672602">
    <property type="component" value="Unassembled WGS sequence"/>
</dbReference>
<evidence type="ECO:0000256" key="1">
    <source>
        <dbReference type="ARBA" id="ARBA00023125"/>
    </source>
</evidence>
<dbReference type="PROSITE" id="PS51197">
    <property type="entry name" value="HTH_RRF2_2"/>
    <property type="match status" value="1"/>
</dbReference>
<dbReference type="InterPro" id="IPR030489">
    <property type="entry name" value="TR_Rrf2-type_CS"/>
</dbReference>
<evidence type="ECO:0000313" key="3">
    <source>
        <dbReference type="Proteomes" id="UP000672602"/>
    </source>
</evidence>
<name>A0A8J7RZ75_9PROT</name>
<dbReference type="PROSITE" id="PS01332">
    <property type="entry name" value="HTH_RRF2_1"/>
    <property type="match status" value="1"/>
</dbReference>
<dbReference type="GO" id="GO:0003677">
    <property type="term" value="F:DNA binding"/>
    <property type="evidence" value="ECO:0007669"/>
    <property type="project" value="UniProtKB-KW"/>
</dbReference>
<keyword evidence="3" id="KW-1185">Reference proteome</keyword>
<evidence type="ECO:0000313" key="2">
    <source>
        <dbReference type="EMBL" id="MBP5855779.1"/>
    </source>
</evidence>
<gene>
    <name evidence="2" type="ORF">KAJ83_02075</name>
</gene>
<accession>A0A8J7RZ75</accession>
<dbReference type="InterPro" id="IPR000944">
    <property type="entry name" value="Tscrpt_reg_Rrf2"/>
</dbReference>
<proteinExistence type="predicted"/>
<dbReference type="GO" id="GO:0005829">
    <property type="term" value="C:cytosol"/>
    <property type="evidence" value="ECO:0007669"/>
    <property type="project" value="TreeGrafter"/>
</dbReference>
<dbReference type="InterPro" id="IPR036390">
    <property type="entry name" value="WH_DNA-bd_sf"/>
</dbReference>
<dbReference type="AlphaFoldDB" id="A0A8J7RZ75"/>
<protein>
    <submittedName>
        <fullName evidence="2">Rrf2 family transcriptional regulator</fullName>
    </submittedName>
</protein>
<dbReference type="SUPFAM" id="SSF46785">
    <property type="entry name" value="Winged helix' DNA-binding domain"/>
    <property type="match status" value="1"/>
</dbReference>
<dbReference type="PANTHER" id="PTHR33221:SF4">
    <property type="entry name" value="HTH-TYPE TRANSCRIPTIONAL REPRESSOR NSRR"/>
    <property type="match status" value="1"/>
</dbReference>
<dbReference type="EMBL" id="JAGMWN010000001">
    <property type="protein sequence ID" value="MBP5855779.1"/>
    <property type="molecule type" value="Genomic_DNA"/>
</dbReference>
<dbReference type="Gene3D" id="1.10.10.10">
    <property type="entry name" value="Winged helix-like DNA-binding domain superfamily/Winged helix DNA-binding domain"/>
    <property type="match status" value="1"/>
</dbReference>
<sequence length="142" mass="14904">MRLRSSTDFGLRALMRLAGQAEHVSSTQEMARDLGISRNHLTKIVQTLAGAGLLTTRRGAGGGFALARPAERITLGEAIRVMEAGQALVECFQADGGACTLTPACRLKGHLAAARDAFLAELDGTTLAECAYPPRPAGRIAT</sequence>
<dbReference type="NCBIfam" id="TIGR00738">
    <property type="entry name" value="rrf2_super"/>
    <property type="match status" value="1"/>
</dbReference>
<dbReference type="InterPro" id="IPR036388">
    <property type="entry name" value="WH-like_DNA-bd_sf"/>
</dbReference>
<dbReference type="Pfam" id="PF02082">
    <property type="entry name" value="Rrf2"/>
    <property type="match status" value="1"/>
</dbReference>
<organism evidence="2 3">
    <name type="scientific">Marivibrio halodurans</name>
    <dbReference type="NCBI Taxonomy" id="2039722"/>
    <lineage>
        <taxon>Bacteria</taxon>
        <taxon>Pseudomonadati</taxon>
        <taxon>Pseudomonadota</taxon>
        <taxon>Alphaproteobacteria</taxon>
        <taxon>Rhodospirillales</taxon>
        <taxon>Rhodospirillaceae</taxon>
        <taxon>Marivibrio</taxon>
    </lineage>
</organism>
<dbReference type="PANTHER" id="PTHR33221">
    <property type="entry name" value="WINGED HELIX-TURN-HELIX TRANSCRIPTIONAL REGULATOR, RRF2 FAMILY"/>
    <property type="match status" value="1"/>
</dbReference>
<keyword evidence="1" id="KW-0238">DNA-binding</keyword>
<comment type="caution">
    <text evidence="2">The sequence shown here is derived from an EMBL/GenBank/DDBJ whole genome shotgun (WGS) entry which is preliminary data.</text>
</comment>
<dbReference type="RefSeq" id="WP_210680352.1">
    <property type="nucleotide sequence ID" value="NZ_JAGMWN010000001.1"/>
</dbReference>